<accession>A0A6I6D8D5</accession>
<dbReference type="GO" id="GO:0009003">
    <property type="term" value="F:signal peptidase activity"/>
    <property type="evidence" value="ECO:0007669"/>
    <property type="project" value="UniProtKB-EC"/>
</dbReference>
<dbReference type="GO" id="GO:0004252">
    <property type="term" value="F:serine-type endopeptidase activity"/>
    <property type="evidence" value="ECO:0007669"/>
    <property type="project" value="InterPro"/>
</dbReference>
<evidence type="ECO:0000256" key="6">
    <source>
        <dbReference type="ARBA" id="ARBA00022801"/>
    </source>
</evidence>
<feature type="active site" evidence="7">
    <location>
        <position position="85"/>
    </location>
</feature>
<keyword evidence="8" id="KW-0472">Membrane</keyword>
<dbReference type="OrthoDB" id="9802919at2"/>
<keyword evidence="8" id="KW-0812">Transmembrane</keyword>
<keyword evidence="6 8" id="KW-0378">Hydrolase</keyword>
<dbReference type="PROSITE" id="PS00501">
    <property type="entry name" value="SPASE_I_1"/>
    <property type="match status" value="1"/>
</dbReference>
<dbReference type="CDD" id="cd06530">
    <property type="entry name" value="S26_SPase_I"/>
    <property type="match status" value="1"/>
</dbReference>
<dbReference type="Pfam" id="PF10502">
    <property type="entry name" value="Peptidase_S26"/>
    <property type="match status" value="1"/>
</dbReference>
<evidence type="ECO:0000313" key="10">
    <source>
        <dbReference type="EMBL" id="QGT99278.1"/>
    </source>
</evidence>
<evidence type="ECO:0000256" key="7">
    <source>
        <dbReference type="PIRSR" id="PIRSR600223-1"/>
    </source>
</evidence>
<dbReference type="RefSeq" id="WP_156203193.1">
    <property type="nucleotide sequence ID" value="NZ_CP046457.1"/>
</dbReference>
<evidence type="ECO:0000256" key="3">
    <source>
        <dbReference type="ARBA" id="ARBA00009370"/>
    </source>
</evidence>
<feature type="domain" description="Peptidase S26" evidence="9">
    <location>
        <begin position="10"/>
        <end position="166"/>
    </location>
</feature>
<proteinExistence type="inferred from homology"/>
<dbReference type="GO" id="GO:0005886">
    <property type="term" value="C:plasma membrane"/>
    <property type="evidence" value="ECO:0007669"/>
    <property type="project" value="UniProtKB-SubCell"/>
</dbReference>
<dbReference type="InterPro" id="IPR019758">
    <property type="entry name" value="Pept_S26A_signal_pept_1_CS"/>
</dbReference>
<dbReference type="InterPro" id="IPR036286">
    <property type="entry name" value="LexA/Signal_pep-like_sf"/>
</dbReference>
<keyword evidence="5 8" id="KW-0645">Protease</keyword>
<dbReference type="PANTHER" id="PTHR43390">
    <property type="entry name" value="SIGNAL PEPTIDASE I"/>
    <property type="match status" value="1"/>
</dbReference>
<gene>
    <name evidence="10" type="ORF">SYNTR_0685</name>
</gene>
<dbReference type="InterPro" id="IPR019756">
    <property type="entry name" value="Pept_S26A_signal_pept_1_Ser-AS"/>
</dbReference>
<dbReference type="GO" id="GO:0006465">
    <property type="term" value="P:signal peptide processing"/>
    <property type="evidence" value="ECO:0007669"/>
    <property type="project" value="InterPro"/>
</dbReference>
<dbReference type="InterPro" id="IPR000223">
    <property type="entry name" value="Pept_S26A_signal_pept_1"/>
</dbReference>
<evidence type="ECO:0000259" key="9">
    <source>
        <dbReference type="Pfam" id="PF10502"/>
    </source>
</evidence>
<dbReference type="Proteomes" id="UP000426444">
    <property type="component" value="Chromosome"/>
</dbReference>
<feature type="active site" evidence="7">
    <location>
        <position position="40"/>
    </location>
</feature>
<feature type="transmembrane region" description="Helical" evidence="8">
    <location>
        <begin position="12"/>
        <end position="30"/>
    </location>
</feature>
<evidence type="ECO:0000313" key="11">
    <source>
        <dbReference type="Proteomes" id="UP000426444"/>
    </source>
</evidence>
<dbReference type="NCBIfam" id="TIGR02227">
    <property type="entry name" value="sigpep_I_bact"/>
    <property type="match status" value="1"/>
</dbReference>
<evidence type="ECO:0000256" key="2">
    <source>
        <dbReference type="ARBA" id="ARBA00004401"/>
    </source>
</evidence>
<keyword evidence="11" id="KW-1185">Reference proteome</keyword>
<dbReference type="PROSITE" id="PS00761">
    <property type="entry name" value="SPASE_I_3"/>
    <property type="match status" value="1"/>
</dbReference>
<dbReference type="PANTHER" id="PTHR43390:SF1">
    <property type="entry name" value="CHLOROPLAST PROCESSING PEPTIDASE"/>
    <property type="match status" value="1"/>
</dbReference>
<protein>
    <recommendedName>
        <fullName evidence="4 8">Signal peptidase I</fullName>
        <ecNumber evidence="4 8">3.4.21.89</ecNumber>
    </recommendedName>
</protein>
<evidence type="ECO:0000256" key="1">
    <source>
        <dbReference type="ARBA" id="ARBA00000677"/>
    </source>
</evidence>
<dbReference type="Gene3D" id="2.10.109.10">
    <property type="entry name" value="Umud Fragment, subunit A"/>
    <property type="match status" value="1"/>
</dbReference>
<dbReference type="EMBL" id="CP046457">
    <property type="protein sequence ID" value="QGT99278.1"/>
    <property type="molecule type" value="Genomic_DNA"/>
</dbReference>
<dbReference type="PRINTS" id="PR00727">
    <property type="entry name" value="LEADERPTASE"/>
</dbReference>
<evidence type="ECO:0000256" key="5">
    <source>
        <dbReference type="ARBA" id="ARBA00022670"/>
    </source>
</evidence>
<comment type="subcellular location">
    <subcellularLocation>
        <location evidence="2">Cell membrane</location>
        <topology evidence="2">Single-pass type II membrane protein</topology>
    </subcellularLocation>
    <subcellularLocation>
        <location evidence="8">Membrane</location>
        <topology evidence="8">Single-pass type II membrane protein</topology>
    </subcellularLocation>
</comment>
<dbReference type="AlphaFoldDB" id="A0A6I6D8D5"/>
<dbReference type="KEGG" id="salq:SYNTR_0685"/>
<evidence type="ECO:0000256" key="8">
    <source>
        <dbReference type="RuleBase" id="RU362042"/>
    </source>
</evidence>
<sequence length="182" mass="21161">MSRETKDFIKELLSIIIIAFILAMVLRTFVVEGRIIPSGSMLPTLQINDRVMVNKFIYNFKDIERGELIVFTPPDGISNEQDYIKRVIGLEGETVEIKNGKTYIDNQKLIEPYLLEPIDYEYGPVVVPENSLFVLGDNRNHSYDSHMWNVWLTEDRVKGKAFLIYWPLTNITIFEQEVSIEK</sequence>
<dbReference type="InterPro" id="IPR019533">
    <property type="entry name" value="Peptidase_S26"/>
</dbReference>
<name>A0A6I6D8D5_9FIRM</name>
<comment type="similarity">
    <text evidence="3 8">Belongs to the peptidase S26 family.</text>
</comment>
<evidence type="ECO:0000256" key="4">
    <source>
        <dbReference type="ARBA" id="ARBA00013208"/>
    </source>
</evidence>
<organism evidence="10 11">
    <name type="scientific">Candidatus Syntrophocurvum alkaliphilum</name>
    <dbReference type="NCBI Taxonomy" id="2293317"/>
    <lineage>
        <taxon>Bacteria</taxon>
        <taxon>Bacillati</taxon>
        <taxon>Bacillota</taxon>
        <taxon>Clostridia</taxon>
        <taxon>Eubacteriales</taxon>
        <taxon>Syntrophomonadaceae</taxon>
        <taxon>Candidatus Syntrophocurvum</taxon>
    </lineage>
</organism>
<reference evidence="11" key="1">
    <citation type="journal article" date="2019" name="Microbiology">
        <title>Complete Genome Sequence of an Uncultured Bacterium of the Candidate Phylum Bipolaricaulota.</title>
        <authorList>
            <person name="Kadnikov V.V."/>
            <person name="Mardanov A.V."/>
            <person name="Beletsky A.V."/>
            <person name="Frank Y.A."/>
            <person name="Karnachuk O.V."/>
            <person name="Ravin N.V."/>
        </authorList>
    </citation>
    <scope>NUCLEOTIDE SEQUENCE [LARGE SCALE GENOMIC DNA]</scope>
</reference>
<keyword evidence="8" id="KW-1133">Transmembrane helix</keyword>
<dbReference type="SUPFAM" id="SSF51306">
    <property type="entry name" value="LexA/Signal peptidase"/>
    <property type="match status" value="1"/>
</dbReference>
<comment type="catalytic activity">
    <reaction evidence="1 8">
        <text>Cleavage of hydrophobic, N-terminal signal or leader sequences from secreted and periplasmic proteins.</text>
        <dbReference type="EC" id="3.4.21.89"/>
    </reaction>
</comment>
<dbReference type="EC" id="3.4.21.89" evidence="4 8"/>